<comment type="caution">
    <text evidence="1">The sequence shown here is derived from an EMBL/GenBank/DDBJ whole genome shotgun (WGS) entry which is preliminary data.</text>
</comment>
<protein>
    <submittedName>
        <fullName evidence="1">Uncharacterized protein</fullName>
    </submittedName>
</protein>
<sequence length="77" mass="8862">MGSALQGNAYVCFRVNTCYGGNRHIRSDGDFKSWVLADFPLELAQLRSVYRHVKRKRLRASCIDDLIKMSQILDEMP</sequence>
<organism evidence="1 2">
    <name type="scientific">Xylaria bambusicola</name>
    <dbReference type="NCBI Taxonomy" id="326684"/>
    <lineage>
        <taxon>Eukaryota</taxon>
        <taxon>Fungi</taxon>
        <taxon>Dikarya</taxon>
        <taxon>Ascomycota</taxon>
        <taxon>Pezizomycotina</taxon>
        <taxon>Sordariomycetes</taxon>
        <taxon>Xylariomycetidae</taxon>
        <taxon>Xylariales</taxon>
        <taxon>Xylariaceae</taxon>
        <taxon>Xylaria</taxon>
    </lineage>
</organism>
<dbReference type="AlphaFoldDB" id="A0AAN7Z9X3"/>
<evidence type="ECO:0000313" key="1">
    <source>
        <dbReference type="EMBL" id="KAK5635807.1"/>
    </source>
</evidence>
<gene>
    <name evidence="1" type="ORF">RRF57_011519</name>
</gene>
<evidence type="ECO:0000313" key="2">
    <source>
        <dbReference type="Proteomes" id="UP001305414"/>
    </source>
</evidence>
<proteinExistence type="predicted"/>
<dbReference type="Proteomes" id="UP001305414">
    <property type="component" value="Unassembled WGS sequence"/>
</dbReference>
<name>A0AAN7Z9X3_9PEZI</name>
<accession>A0AAN7Z9X3</accession>
<dbReference type="EMBL" id="JAWHQM010000058">
    <property type="protein sequence ID" value="KAK5635807.1"/>
    <property type="molecule type" value="Genomic_DNA"/>
</dbReference>
<reference evidence="1 2" key="1">
    <citation type="submission" date="2023-10" db="EMBL/GenBank/DDBJ databases">
        <title>Draft genome sequence of Xylaria bambusicola isolate GMP-LS, the root and basal stem rot pathogen of sugarcane in Indonesia.</title>
        <authorList>
            <person name="Selvaraj P."/>
            <person name="Muralishankar V."/>
            <person name="Muruganantham S."/>
            <person name="Sp S."/>
            <person name="Haryani S."/>
            <person name="Lau K.J.X."/>
            <person name="Naqvi N.I."/>
        </authorList>
    </citation>
    <scope>NUCLEOTIDE SEQUENCE [LARGE SCALE GENOMIC DNA]</scope>
    <source>
        <strain evidence="1">GMP-LS</strain>
    </source>
</reference>
<keyword evidence="2" id="KW-1185">Reference proteome</keyword>